<organism evidence="1 2">
    <name type="scientific">Streptomyces canarius</name>
    <dbReference type="NCBI Taxonomy" id="285453"/>
    <lineage>
        <taxon>Bacteria</taxon>
        <taxon>Bacillati</taxon>
        <taxon>Actinomycetota</taxon>
        <taxon>Actinomycetes</taxon>
        <taxon>Kitasatosporales</taxon>
        <taxon>Streptomycetaceae</taxon>
        <taxon>Streptomyces</taxon>
    </lineage>
</organism>
<keyword evidence="2" id="KW-1185">Reference proteome</keyword>
<dbReference type="EMBL" id="BMVN01000003">
    <property type="protein sequence ID" value="GHA09327.1"/>
    <property type="molecule type" value="Genomic_DNA"/>
</dbReference>
<dbReference type="Proteomes" id="UP000653644">
    <property type="component" value="Unassembled WGS sequence"/>
</dbReference>
<accession>A0ABQ3CHA9</accession>
<gene>
    <name evidence="1" type="ORF">GCM10010345_12260</name>
</gene>
<evidence type="ECO:0000313" key="1">
    <source>
        <dbReference type="EMBL" id="GHA09327.1"/>
    </source>
</evidence>
<reference evidence="2" key="1">
    <citation type="journal article" date="2019" name="Int. J. Syst. Evol. Microbiol.">
        <title>The Global Catalogue of Microorganisms (GCM) 10K type strain sequencing project: providing services to taxonomists for standard genome sequencing and annotation.</title>
        <authorList>
            <consortium name="The Broad Institute Genomics Platform"/>
            <consortium name="The Broad Institute Genome Sequencing Center for Infectious Disease"/>
            <person name="Wu L."/>
            <person name="Ma J."/>
        </authorList>
    </citation>
    <scope>NUCLEOTIDE SEQUENCE [LARGE SCALE GENOMIC DNA]</scope>
    <source>
        <strain evidence="2">JCM 4733</strain>
    </source>
</reference>
<proteinExistence type="predicted"/>
<protein>
    <submittedName>
        <fullName evidence="1">Uncharacterized protein</fullName>
    </submittedName>
</protein>
<comment type="caution">
    <text evidence="1">The sequence shown here is derived from an EMBL/GenBank/DDBJ whole genome shotgun (WGS) entry which is preliminary data.</text>
</comment>
<evidence type="ECO:0000313" key="2">
    <source>
        <dbReference type="Proteomes" id="UP000653644"/>
    </source>
</evidence>
<name>A0ABQ3CHA9_9ACTN</name>
<sequence length="165" mass="17789">MSAAAEWLQPLASRVLPLLDTGTYRAAGAFLAHGFAYLPLQTPDAYTIYLRVSDTRAIARWNVHVPTTVLTVAGATALEMYLNPEDAQSGRPQYARTFGAGEFFAAHPGALYATRTTGSTVQVLATTKPVIDRDGPLYGEAYSGFARQARRYLEQASRAQVGASC</sequence>